<dbReference type="OrthoDB" id="908966at2759"/>
<evidence type="ECO:0000313" key="1">
    <source>
        <dbReference type="EMBL" id="GFP97290.1"/>
    </source>
</evidence>
<reference evidence="1" key="1">
    <citation type="submission" date="2020-07" db="EMBL/GenBank/DDBJ databases">
        <title>Ethylene signaling mediates host invasion by parasitic plants.</title>
        <authorList>
            <person name="Yoshida S."/>
        </authorList>
    </citation>
    <scope>NUCLEOTIDE SEQUENCE</scope>
    <source>
        <strain evidence="1">Okayama</strain>
    </source>
</reference>
<organism evidence="1 2">
    <name type="scientific">Phtheirospermum japonicum</name>
    <dbReference type="NCBI Taxonomy" id="374723"/>
    <lineage>
        <taxon>Eukaryota</taxon>
        <taxon>Viridiplantae</taxon>
        <taxon>Streptophyta</taxon>
        <taxon>Embryophyta</taxon>
        <taxon>Tracheophyta</taxon>
        <taxon>Spermatophyta</taxon>
        <taxon>Magnoliopsida</taxon>
        <taxon>eudicotyledons</taxon>
        <taxon>Gunneridae</taxon>
        <taxon>Pentapetalae</taxon>
        <taxon>asterids</taxon>
        <taxon>lamiids</taxon>
        <taxon>Lamiales</taxon>
        <taxon>Orobanchaceae</taxon>
        <taxon>Orobanchaceae incertae sedis</taxon>
        <taxon>Phtheirospermum</taxon>
    </lineage>
</organism>
<dbReference type="PANTHER" id="PTHR37245">
    <property type="entry name" value="PAMP-INDUCED SECRETED PEPTIDE 1"/>
    <property type="match status" value="1"/>
</dbReference>
<dbReference type="PANTHER" id="PTHR37245:SF4">
    <property type="entry name" value="PAMP-INDUCED SECRETED PEPTIDE 1"/>
    <property type="match status" value="1"/>
</dbReference>
<evidence type="ECO:0000313" key="2">
    <source>
        <dbReference type="Proteomes" id="UP000653305"/>
    </source>
</evidence>
<dbReference type="EMBL" id="BMAC01000481">
    <property type="protein sequence ID" value="GFP97290.1"/>
    <property type="molecule type" value="Genomic_DNA"/>
</dbReference>
<dbReference type="InterPro" id="IPR040273">
    <property type="entry name" value="PIP1"/>
</dbReference>
<name>A0A830CCF2_9LAMI</name>
<protein>
    <submittedName>
        <fullName evidence="1">Uncharacterized protein</fullName>
    </submittedName>
</protein>
<dbReference type="GO" id="GO:0006952">
    <property type="term" value="P:defense response"/>
    <property type="evidence" value="ECO:0007669"/>
    <property type="project" value="InterPro"/>
</dbReference>
<accession>A0A830CCF2</accession>
<proteinExistence type="predicted"/>
<sequence>MSSAKVKGTRILTEDYSSQTNHLVTFPKMYENAKEMMSSWLQRLPSGPSPRGPGN</sequence>
<gene>
    <name evidence="1" type="ORF">PHJA_001873100</name>
</gene>
<dbReference type="AlphaFoldDB" id="A0A830CCF2"/>
<dbReference type="Proteomes" id="UP000653305">
    <property type="component" value="Unassembled WGS sequence"/>
</dbReference>
<keyword evidence="2" id="KW-1185">Reference proteome</keyword>
<comment type="caution">
    <text evidence="1">The sequence shown here is derived from an EMBL/GenBank/DDBJ whole genome shotgun (WGS) entry which is preliminary data.</text>
</comment>